<name>A0A2A7SC63_BURGA</name>
<dbReference type="SUPFAM" id="SSF46785">
    <property type="entry name" value="Winged helix' DNA-binding domain"/>
    <property type="match status" value="1"/>
</dbReference>
<keyword evidence="4" id="KW-0804">Transcription</keyword>
<comment type="similarity">
    <text evidence="1">Belongs to the LysR transcriptional regulatory family.</text>
</comment>
<feature type="domain" description="HTH lysR-type" evidence="5">
    <location>
        <begin position="1"/>
        <end position="58"/>
    </location>
</feature>
<dbReference type="EMBL" id="PDDY01000001">
    <property type="protein sequence ID" value="PEH40875.1"/>
    <property type="molecule type" value="Genomic_DNA"/>
</dbReference>
<evidence type="ECO:0000313" key="6">
    <source>
        <dbReference type="EMBL" id="PEH40875.1"/>
    </source>
</evidence>
<organism evidence="6 7">
    <name type="scientific">Burkholderia gladioli</name>
    <name type="common">Pseudomonas marginata</name>
    <name type="synonym">Phytomonas marginata</name>
    <dbReference type="NCBI Taxonomy" id="28095"/>
    <lineage>
        <taxon>Bacteria</taxon>
        <taxon>Pseudomonadati</taxon>
        <taxon>Pseudomonadota</taxon>
        <taxon>Betaproteobacteria</taxon>
        <taxon>Burkholderiales</taxon>
        <taxon>Burkholderiaceae</taxon>
        <taxon>Burkholderia</taxon>
    </lineage>
</organism>
<dbReference type="PANTHER" id="PTHR30126:SF94">
    <property type="entry name" value="LYSR FAMILY TRANSCRIPTIONAL REGULATOR"/>
    <property type="match status" value="1"/>
</dbReference>
<dbReference type="Gene3D" id="1.10.10.10">
    <property type="entry name" value="Winged helix-like DNA-binding domain superfamily/Winged helix DNA-binding domain"/>
    <property type="match status" value="1"/>
</dbReference>
<dbReference type="SUPFAM" id="SSF53850">
    <property type="entry name" value="Periplasmic binding protein-like II"/>
    <property type="match status" value="1"/>
</dbReference>
<evidence type="ECO:0000313" key="7">
    <source>
        <dbReference type="Proteomes" id="UP000220629"/>
    </source>
</evidence>
<evidence type="ECO:0000256" key="3">
    <source>
        <dbReference type="ARBA" id="ARBA00023125"/>
    </source>
</evidence>
<dbReference type="GO" id="GO:0000976">
    <property type="term" value="F:transcription cis-regulatory region binding"/>
    <property type="evidence" value="ECO:0007669"/>
    <property type="project" value="TreeGrafter"/>
</dbReference>
<dbReference type="CDD" id="cd05466">
    <property type="entry name" value="PBP2_LTTR_substrate"/>
    <property type="match status" value="1"/>
</dbReference>
<accession>A0A2A7SC63</accession>
<evidence type="ECO:0000256" key="1">
    <source>
        <dbReference type="ARBA" id="ARBA00009437"/>
    </source>
</evidence>
<dbReference type="InterPro" id="IPR036390">
    <property type="entry name" value="WH_DNA-bd_sf"/>
</dbReference>
<dbReference type="Pfam" id="PF00126">
    <property type="entry name" value="HTH_1"/>
    <property type="match status" value="1"/>
</dbReference>
<keyword evidence="3" id="KW-0238">DNA-binding</keyword>
<evidence type="ECO:0000256" key="2">
    <source>
        <dbReference type="ARBA" id="ARBA00023015"/>
    </source>
</evidence>
<sequence>MTLTQIRAFLAVVQHGGFTAAARALATSQTTITSQVQALEQEHGVQLFHRRGRRVELSTVGLDFLPLARQINGLENDARSLLHDSGELTRGVLRIGAVSPFHVTEIIEAFHTAHPRMQLAVTLGNSESVLNDLDDYACDVGVIARSFSDERYEMAPYASYPVIAFVGVAHPFAARESITLAELATVPLLMREAGSTTRRALEDALGAIGAAPRIAMEIGSREALREAVARGLGVGTVSLSEYVPDEARLRPVRIEGDPVSTHIHVCCLRERRESRLVAAFFEAMKQCRPGSGGKLPIAAHAE</sequence>
<dbReference type="Pfam" id="PF03466">
    <property type="entry name" value="LysR_substrate"/>
    <property type="match status" value="1"/>
</dbReference>
<evidence type="ECO:0000259" key="5">
    <source>
        <dbReference type="PROSITE" id="PS50931"/>
    </source>
</evidence>
<proteinExistence type="inferred from homology"/>
<dbReference type="RefSeq" id="WP_098151332.1">
    <property type="nucleotide sequence ID" value="NZ_CADEPU010000016.1"/>
</dbReference>
<dbReference type="PRINTS" id="PR00039">
    <property type="entry name" value="HTHLYSR"/>
</dbReference>
<dbReference type="PROSITE" id="PS50931">
    <property type="entry name" value="HTH_LYSR"/>
    <property type="match status" value="1"/>
</dbReference>
<protein>
    <submittedName>
        <fullName evidence="6">LysR family transcriptional regulator</fullName>
    </submittedName>
</protein>
<evidence type="ECO:0000256" key="4">
    <source>
        <dbReference type="ARBA" id="ARBA00023163"/>
    </source>
</evidence>
<dbReference type="Gene3D" id="3.40.190.290">
    <property type="match status" value="1"/>
</dbReference>
<gene>
    <name evidence="6" type="ORF">CRM94_01125</name>
</gene>
<dbReference type="GO" id="GO:0003700">
    <property type="term" value="F:DNA-binding transcription factor activity"/>
    <property type="evidence" value="ECO:0007669"/>
    <property type="project" value="InterPro"/>
</dbReference>
<comment type="caution">
    <text evidence="6">The sequence shown here is derived from an EMBL/GenBank/DDBJ whole genome shotgun (WGS) entry which is preliminary data.</text>
</comment>
<reference evidence="7" key="1">
    <citation type="submission" date="2017-09" db="EMBL/GenBank/DDBJ databases">
        <title>FDA dAtabase for Regulatory Grade micrObial Sequences (FDA-ARGOS): Supporting development and validation of Infectious Disease Dx tests.</title>
        <authorList>
            <person name="Minogue T."/>
            <person name="Wolcott M."/>
            <person name="Wasieloski L."/>
            <person name="Aguilar W."/>
            <person name="Moore D."/>
            <person name="Tallon L."/>
            <person name="Sadzewicz L."/>
            <person name="Ott S."/>
            <person name="Zhao X."/>
            <person name="Nagaraj S."/>
            <person name="Vavikolanu K."/>
            <person name="Aluvathingal J."/>
            <person name="Nadendla S."/>
            <person name="Sichtig H."/>
        </authorList>
    </citation>
    <scope>NUCLEOTIDE SEQUENCE [LARGE SCALE GENOMIC DNA]</scope>
    <source>
        <strain evidence="7">FDAARGOS_390</strain>
    </source>
</reference>
<dbReference type="InterPro" id="IPR005119">
    <property type="entry name" value="LysR_subst-bd"/>
</dbReference>
<keyword evidence="2" id="KW-0805">Transcription regulation</keyword>
<dbReference type="AlphaFoldDB" id="A0A2A7SC63"/>
<dbReference type="InterPro" id="IPR036388">
    <property type="entry name" value="WH-like_DNA-bd_sf"/>
</dbReference>
<dbReference type="FunFam" id="1.10.10.10:FF:000001">
    <property type="entry name" value="LysR family transcriptional regulator"/>
    <property type="match status" value="1"/>
</dbReference>
<dbReference type="Proteomes" id="UP000220629">
    <property type="component" value="Unassembled WGS sequence"/>
</dbReference>
<dbReference type="InterPro" id="IPR000847">
    <property type="entry name" value="LysR_HTH_N"/>
</dbReference>
<dbReference type="PANTHER" id="PTHR30126">
    <property type="entry name" value="HTH-TYPE TRANSCRIPTIONAL REGULATOR"/>
    <property type="match status" value="1"/>
</dbReference>